<evidence type="ECO:0000313" key="4">
    <source>
        <dbReference type="Proteomes" id="UP000006852"/>
    </source>
</evidence>
<proteinExistence type="predicted"/>
<reference evidence="4" key="2">
    <citation type="submission" date="2011-04" db="EMBL/GenBank/DDBJ databases">
        <title>The complete genome of chromosome of Treponema succinifaciens DSM 2489.</title>
        <authorList>
            <person name="Lucas S."/>
            <person name="Copeland A."/>
            <person name="Lapidus A."/>
            <person name="Bruce D."/>
            <person name="Goodwin L."/>
            <person name="Pitluck S."/>
            <person name="Peters L."/>
            <person name="Kyrpides N."/>
            <person name="Mavromatis K."/>
            <person name="Ivanova N."/>
            <person name="Ovchinnikova G."/>
            <person name="Teshima H."/>
            <person name="Detter J.C."/>
            <person name="Tapia R."/>
            <person name="Han C."/>
            <person name="Land M."/>
            <person name="Hauser L."/>
            <person name="Markowitz V."/>
            <person name="Cheng J.-F."/>
            <person name="Hugenholtz P."/>
            <person name="Woyke T."/>
            <person name="Wu D."/>
            <person name="Gronow S."/>
            <person name="Wellnitz S."/>
            <person name="Brambilla E."/>
            <person name="Klenk H.-P."/>
            <person name="Eisen J.A."/>
        </authorList>
    </citation>
    <scope>NUCLEOTIDE SEQUENCE [LARGE SCALE GENOMIC DNA]</scope>
    <source>
        <strain evidence="4">ATCC 33096 / DSM 2489 / 6091</strain>
    </source>
</reference>
<gene>
    <name evidence="3" type="ordered locus">Tresu_1869</name>
</gene>
<feature type="signal peptide" evidence="2">
    <location>
        <begin position="1"/>
        <end position="20"/>
    </location>
</feature>
<dbReference type="eggNOG" id="ENOG502ZFEP">
    <property type="taxonomic scope" value="Bacteria"/>
</dbReference>
<evidence type="ECO:0000256" key="1">
    <source>
        <dbReference type="SAM" id="Coils"/>
    </source>
</evidence>
<dbReference type="STRING" id="869209.Tresu_1869"/>
<organism evidence="3 4">
    <name type="scientific">Treponema succinifaciens (strain ATCC 33096 / DSM 2489 / 6091)</name>
    <dbReference type="NCBI Taxonomy" id="869209"/>
    <lineage>
        <taxon>Bacteria</taxon>
        <taxon>Pseudomonadati</taxon>
        <taxon>Spirochaetota</taxon>
        <taxon>Spirochaetia</taxon>
        <taxon>Spirochaetales</taxon>
        <taxon>Treponemataceae</taxon>
        <taxon>Treponema</taxon>
    </lineage>
</organism>
<evidence type="ECO:0008006" key="5">
    <source>
        <dbReference type="Google" id="ProtNLM"/>
    </source>
</evidence>
<reference evidence="3 4" key="1">
    <citation type="journal article" date="2011" name="Stand. Genomic Sci.">
        <title>Complete genome sequence of Treponema succinifaciens type strain (6091).</title>
        <authorList>
            <person name="Han C."/>
            <person name="Gronow S."/>
            <person name="Teshima H."/>
            <person name="Lapidus A."/>
            <person name="Nolan M."/>
            <person name="Lucas S."/>
            <person name="Hammon N."/>
            <person name="Deshpande S."/>
            <person name="Cheng J.F."/>
            <person name="Zeytun A."/>
            <person name="Tapia R."/>
            <person name="Goodwin L."/>
            <person name="Pitluck S."/>
            <person name="Liolios K."/>
            <person name="Pagani I."/>
            <person name="Ivanova N."/>
            <person name="Mavromatis K."/>
            <person name="Mikhailova N."/>
            <person name="Huntemann M."/>
            <person name="Pati A."/>
            <person name="Chen A."/>
            <person name="Palaniappan K."/>
            <person name="Land M."/>
            <person name="Hauser L."/>
            <person name="Brambilla E.M."/>
            <person name="Rohde M."/>
            <person name="Goker M."/>
            <person name="Woyke T."/>
            <person name="Bristow J."/>
            <person name="Eisen J.A."/>
            <person name="Markowitz V."/>
            <person name="Hugenholtz P."/>
            <person name="Kyrpides N.C."/>
            <person name="Klenk H.P."/>
            <person name="Detter J.C."/>
        </authorList>
    </citation>
    <scope>NUCLEOTIDE SEQUENCE [LARGE SCALE GENOMIC DNA]</scope>
    <source>
        <strain evidence="4">ATCC 33096 / DSM 2489 / 6091</strain>
    </source>
</reference>
<evidence type="ECO:0000256" key="2">
    <source>
        <dbReference type="SAM" id="SignalP"/>
    </source>
</evidence>
<protein>
    <recommendedName>
        <fullName evidence="5">Lipoprotein</fullName>
    </recommendedName>
</protein>
<evidence type="ECO:0000313" key="3">
    <source>
        <dbReference type="EMBL" id="AEB14758.1"/>
    </source>
</evidence>
<dbReference type="HOGENOM" id="CLU_780620_0_0_12"/>
<dbReference type="EMBL" id="CP002631">
    <property type="protein sequence ID" value="AEB14758.1"/>
    <property type="molecule type" value="Genomic_DNA"/>
</dbReference>
<dbReference type="AlphaFoldDB" id="F2NSI4"/>
<dbReference type="RefSeq" id="WP_013702039.1">
    <property type="nucleotide sequence ID" value="NC_015385.1"/>
</dbReference>
<feature type="chain" id="PRO_5003282856" description="Lipoprotein" evidence="2">
    <location>
        <begin position="21"/>
        <end position="405"/>
    </location>
</feature>
<keyword evidence="4" id="KW-1185">Reference proteome</keyword>
<dbReference type="GeneID" id="302999008"/>
<dbReference type="Proteomes" id="UP000006852">
    <property type="component" value="Chromosome"/>
</dbReference>
<accession>F2NSI4</accession>
<dbReference type="KEGG" id="tsu:Tresu_1869"/>
<name>F2NSI4_TRES6</name>
<dbReference type="OrthoDB" id="357056at2"/>
<keyword evidence="1" id="KW-0175">Coiled coil</keyword>
<sequence>MKKKLFAFAFFTSFVFTLNAQNEDLSFVMQKDSLEKKEIPSYSVEKNIVIDKDEIRLALDSTTGAFSLYALPEKGREIALLSSYDSGSASFFALKAGRKEYKLARGTGIKTECRRTPLGAQMAYLVPNVAQVVVDFSFLPSIPNSTRTDMLRVTVYTINLGKNIQSFALKGVFDTVLGENTSAHFSTAARSKVNSETLFTDMSDDLWIRSSNAKAAVQFLLEGAGISRPCNVVLANKENLVNSSGWIPPVQHGKSFTSVLSYNNSALCINWDTAYLDPLKTSAVGFFISVATDGELPAGKKFLSDLANGKTMLGIYSKVAVPTTNVAPAPTPLTPQEAGLSEKEIHDYTKNGTPFVEVTEEQLDPEYIQNLLDHIASLSNDVDKEELARLNSELDSILAKLGVQR</sequence>
<keyword evidence="2" id="KW-0732">Signal</keyword>
<feature type="coiled-coil region" evidence="1">
    <location>
        <begin position="368"/>
        <end position="400"/>
    </location>
</feature>